<feature type="domain" description="Response regulatory" evidence="5">
    <location>
        <begin position="8"/>
        <end position="124"/>
    </location>
</feature>
<dbReference type="RefSeq" id="WP_095044154.1">
    <property type="nucleotide sequence ID" value="NZ_LN890655.1"/>
</dbReference>
<dbReference type="PRINTS" id="PR00038">
    <property type="entry name" value="HTHLUXR"/>
</dbReference>
<dbReference type="SMART" id="SM00421">
    <property type="entry name" value="HTH_LUXR"/>
    <property type="match status" value="1"/>
</dbReference>
<evidence type="ECO:0000313" key="7">
    <source>
        <dbReference type="Proteomes" id="UP000215027"/>
    </source>
</evidence>
<feature type="domain" description="HTH luxR-type" evidence="4">
    <location>
        <begin position="146"/>
        <end position="211"/>
    </location>
</feature>
<dbReference type="PANTHER" id="PTHR43214">
    <property type="entry name" value="TWO-COMPONENT RESPONSE REGULATOR"/>
    <property type="match status" value="1"/>
</dbReference>
<evidence type="ECO:0000256" key="2">
    <source>
        <dbReference type="ARBA" id="ARBA00023125"/>
    </source>
</evidence>
<dbReference type="KEGG" id="pbf:CFX0092_A2998"/>
<dbReference type="InterPro" id="IPR001789">
    <property type="entry name" value="Sig_transdc_resp-reg_receiver"/>
</dbReference>
<dbReference type="InterPro" id="IPR016032">
    <property type="entry name" value="Sig_transdc_resp-reg_C-effctor"/>
</dbReference>
<sequence>MNEPAPIRVLLVDDHTMVRRGLAMFLKVHDDLELAGEAATGEEAIQQCARVRPDVVLMDLVMPGLDGVEATRAIRREYPAVQVIALTSFNEEGLVQKVLRAGAIGYLLKDVSATQLAQAIRAAHAGRGTLSPEVAQTLIHASGQPVTVVGRDLTAREQAVLALMVRGMNNSEIAESLFVSPSTIKSHVSHILAKLGVAGRTEAVALAVRHHLVE</sequence>
<keyword evidence="2" id="KW-0238">DNA-binding</keyword>
<dbReference type="PROSITE" id="PS00622">
    <property type="entry name" value="HTH_LUXR_1"/>
    <property type="match status" value="1"/>
</dbReference>
<dbReference type="Proteomes" id="UP000215027">
    <property type="component" value="Chromosome I"/>
</dbReference>
<dbReference type="SMART" id="SM00448">
    <property type="entry name" value="REC"/>
    <property type="match status" value="1"/>
</dbReference>
<evidence type="ECO:0000259" key="4">
    <source>
        <dbReference type="PROSITE" id="PS50043"/>
    </source>
</evidence>
<dbReference type="EMBL" id="LN890655">
    <property type="protein sequence ID" value="CUS04876.2"/>
    <property type="molecule type" value="Genomic_DNA"/>
</dbReference>
<organism evidence="6 7">
    <name type="scientific">Candidatus Promineifilum breve</name>
    <dbReference type="NCBI Taxonomy" id="1806508"/>
    <lineage>
        <taxon>Bacteria</taxon>
        <taxon>Bacillati</taxon>
        <taxon>Chloroflexota</taxon>
        <taxon>Ardenticatenia</taxon>
        <taxon>Candidatus Promineifilales</taxon>
        <taxon>Candidatus Promineifilaceae</taxon>
        <taxon>Candidatus Promineifilum</taxon>
    </lineage>
</organism>
<dbReference type="Pfam" id="PF00072">
    <property type="entry name" value="Response_reg"/>
    <property type="match status" value="1"/>
</dbReference>
<dbReference type="AlphaFoldDB" id="A0A160T493"/>
<keyword evidence="1 3" id="KW-0597">Phosphoprotein</keyword>
<dbReference type="SUPFAM" id="SSF52172">
    <property type="entry name" value="CheY-like"/>
    <property type="match status" value="1"/>
</dbReference>
<evidence type="ECO:0000256" key="3">
    <source>
        <dbReference type="PROSITE-ProRule" id="PRU00169"/>
    </source>
</evidence>
<dbReference type="InterPro" id="IPR039420">
    <property type="entry name" value="WalR-like"/>
</dbReference>
<gene>
    <name evidence="6" type="primary">liaR</name>
    <name evidence="6" type="ORF">CFX0092_A2998</name>
</gene>
<keyword evidence="7" id="KW-1185">Reference proteome</keyword>
<evidence type="ECO:0000313" key="6">
    <source>
        <dbReference type="EMBL" id="CUS04876.2"/>
    </source>
</evidence>
<proteinExistence type="predicted"/>
<dbReference type="CDD" id="cd06170">
    <property type="entry name" value="LuxR_C_like"/>
    <property type="match status" value="1"/>
</dbReference>
<protein>
    <submittedName>
        <fullName evidence="6">Transcriptional regulatory protein LiaR</fullName>
    </submittedName>
</protein>
<dbReference type="PROSITE" id="PS50110">
    <property type="entry name" value="RESPONSE_REGULATORY"/>
    <property type="match status" value="1"/>
</dbReference>
<dbReference type="Gene3D" id="3.40.50.2300">
    <property type="match status" value="1"/>
</dbReference>
<feature type="modified residue" description="4-aspartylphosphate" evidence="3">
    <location>
        <position position="59"/>
    </location>
</feature>
<name>A0A160T493_9CHLR</name>
<dbReference type="OrthoDB" id="9808843at2"/>
<dbReference type="CDD" id="cd17535">
    <property type="entry name" value="REC_NarL-like"/>
    <property type="match status" value="1"/>
</dbReference>
<dbReference type="GO" id="GO:0006355">
    <property type="term" value="P:regulation of DNA-templated transcription"/>
    <property type="evidence" value="ECO:0007669"/>
    <property type="project" value="InterPro"/>
</dbReference>
<dbReference type="PROSITE" id="PS50043">
    <property type="entry name" value="HTH_LUXR_2"/>
    <property type="match status" value="1"/>
</dbReference>
<dbReference type="SUPFAM" id="SSF46894">
    <property type="entry name" value="C-terminal effector domain of the bipartite response regulators"/>
    <property type="match status" value="1"/>
</dbReference>
<accession>A0A160T493</accession>
<dbReference type="PANTHER" id="PTHR43214:SF43">
    <property type="entry name" value="TWO-COMPONENT RESPONSE REGULATOR"/>
    <property type="match status" value="1"/>
</dbReference>
<dbReference type="GO" id="GO:0000160">
    <property type="term" value="P:phosphorelay signal transduction system"/>
    <property type="evidence" value="ECO:0007669"/>
    <property type="project" value="InterPro"/>
</dbReference>
<dbReference type="Pfam" id="PF00196">
    <property type="entry name" value="GerE"/>
    <property type="match status" value="1"/>
</dbReference>
<evidence type="ECO:0000259" key="5">
    <source>
        <dbReference type="PROSITE" id="PS50110"/>
    </source>
</evidence>
<reference evidence="6" key="1">
    <citation type="submission" date="2016-01" db="EMBL/GenBank/DDBJ databases">
        <authorList>
            <person name="Mcilroy J.S."/>
            <person name="Karst M S."/>
            <person name="Albertsen M."/>
        </authorList>
    </citation>
    <scope>NUCLEOTIDE SEQUENCE</scope>
    <source>
        <strain evidence="6">Cfx-K</strain>
    </source>
</reference>
<dbReference type="InterPro" id="IPR058245">
    <property type="entry name" value="NreC/VraR/RcsB-like_REC"/>
</dbReference>
<dbReference type="InterPro" id="IPR011006">
    <property type="entry name" value="CheY-like_superfamily"/>
</dbReference>
<dbReference type="GO" id="GO:0003677">
    <property type="term" value="F:DNA binding"/>
    <property type="evidence" value="ECO:0007669"/>
    <property type="project" value="UniProtKB-KW"/>
</dbReference>
<dbReference type="InterPro" id="IPR000792">
    <property type="entry name" value="Tscrpt_reg_LuxR_C"/>
</dbReference>
<evidence type="ECO:0000256" key="1">
    <source>
        <dbReference type="ARBA" id="ARBA00022553"/>
    </source>
</evidence>